<reference evidence="2 3" key="1">
    <citation type="submission" date="2021-03" db="EMBL/GenBank/DDBJ databases">
        <title>Enterococcal diversity collection.</title>
        <authorList>
            <person name="Gilmore M.S."/>
            <person name="Schwartzman J."/>
            <person name="Van Tyne D."/>
            <person name="Martin M."/>
            <person name="Earl A.M."/>
            <person name="Manson A.L."/>
            <person name="Straub T."/>
            <person name="Salamzade R."/>
            <person name="Saavedra J."/>
            <person name="Lebreton F."/>
            <person name="Prichula J."/>
            <person name="Schaufler K."/>
            <person name="Gaca A."/>
            <person name="Sgardioli B."/>
            <person name="Wagenaar J."/>
            <person name="Strong T."/>
        </authorList>
    </citation>
    <scope>NUCLEOTIDE SEQUENCE [LARGE SCALE GENOMIC DNA]</scope>
    <source>
        <strain evidence="2 3">MJM16</strain>
    </source>
</reference>
<proteinExistence type="predicted"/>
<feature type="transmembrane region" description="Helical" evidence="1">
    <location>
        <begin position="12"/>
        <end position="35"/>
    </location>
</feature>
<evidence type="ECO:0000313" key="2">
    <source>
        <dbReference type="EMBL" id="MBO0453737.1"/>
    </source>
</evidence>
<gene>
    <name evidence="2" type="ORF">JZO85_15860</name>
</gene>
<dbReference type="RefSeq" id="WP_207109497.1">
    <property type="nucleotide sequence ID" value="NZ_JAFLVR010000038.1"/>
</dbReference>
<dbReference type="Proteomes" id="UP000664495">
    <property type="component" value="Unassembled WGS sequence"/>
</dbReference>
<accession>A0ABS3HL33</accession>
<evidence type="ECO:0000256" key="1">
    <source>
        <dbReference type="SAM" id="Phobius"/>
    </source>
</evidence>
<comment type="caution">
    <text evidence="2">The sequence shown here is derived from an EMBL/GenBank/DDBJ whole genome shotgun (WGS) entry which is preliminary data.</text>
</comment>
<name>A0ABS3HL33_9ENTE</name>
<dbReference type="EMBL" id="JAFLVR010000038">
    <property type="protein sequence ID" value="MBO0453737.1"/>
    <property type="molecule type" value="Genomic_DNA"/>
</dbReference>
<organism evidence="2 3">
    <name type="scientific">Candidatus Enterococcus murrayae</name>
    <dbReference type="NCBI Taxonomy" id="2815321"/>
    <lineage>
        <taxon>Bacteria</taxon>
        <taxon>Bacillati</taxon>
        <taxon>Bacillota</taxon>
        <taxon>Bacilli</taxon>
        <taxon>Lactobacillales</taxon>
        <taxon>Enterococcaceae</taxon>
        <taxon>Enterococcus</taxon>
    </lineage>
</organism>
<evidence type="ECO:0000313" key="3">
    <source>
        <dbReference type="Proteomes" id="UP000664495"/>
    </source>
</evidence>
<protein>
    <submittedName>
        <fullName evidence="2">Uncharacterized protein</fullName>
    </submittedName>
</protein>
<keyword evidence="3" id="KW-1185">Reference proteome</keyword>
<keyword evidence="1" id="KW-1133">Transmembrane helix</keyword>
<feature type="transmembrane region" description="Helical" evidence="1">
    <location>
        <begin position="41"/>
        <end position="61"/>
    </location>
</feature>
<sequence length="72" mass="8300">MFDEKKVLLQLNTAFGLIAGILMMNTIALIGSLFFNAFGELSFFMWAFVTFMGWVVTIIQFKKADIQVKWKK</sequence>
<keyword evidence="1" id="KW-0812">Transmembrane</keyword>
<keyword evidence="1" id="KW-0472">Membrane</keyword>